<dbReference type="AlphaFoldDB" id="A0A1C6UI39"/>
<organism evidence="2 3">
    <name type="scientific">Micromonospora yangpuensis</name>
    <dbReference type="NCBI Taxonomy" id="683228"/>
    <lineage>
        <taxon>Bacteria</taxon>
        <taxon>Bacillati</taxon>
        <taxon>Actinomycetota</taxon>
        <taxon>Actinomycetes</taxon>
        <taxon>Micromonosporales</taxon>
        <taxon>Micromonosporaceae</taxon>
        <taxon>Micromonospora</taxon>
    </lineage>
</organism>
<proteinExistence type="predicted"/>
<name>A0A1C6UI39_9ACTN</name>
<protein>
    <recommendedName>
        <fullName evidence="4">SipW-cognate class signal peptide</fullName>
    </recommendedName>
</protein>
<keyword evidence="3" id="KW-1185">Reference proteome</keyword>
<dbReference type="EMBL" id="FMIA01000002">
    <property type="protein sequence ID" value="SCL53652.1"/>
    <property type="molecule type" value="Genomic_DNA"/>
</dbReference>
<keyword evidence="1" id="KW-0732">Signal</keyword>
<feature type="signal peptide" evidence="1">
    <location>
        <begin position="1"/>
        <end position="29"/>
    </location>
</feature>
<evidence type="ECO:0008006" key="4">
    <source>
        <dbReference type="Google" id="ProtNLM"/>
    </source>
</evidence>
<accession>A0A1C6UI39</accession>
<dbReference type="RefSeq" id="WP_217628788.1">
    <property type="nucleotide sequence ID" value="NZ_BMMJ01000004.1"/>
</dbReference>
<evidence type="ECO:0000313" key="3">
    <source>
        <dbReference type="Proteomes" id="UP000198937"/>
    </source>
</evidence>
<evidence type="ECO:0000256" key="1">
    <source>
        <dbReference type="SAM" id="SignalP"/>
    </source>
</evidence>
<evidence type="ECO:0000313" key="2">
    <source>
        <dbReference type="EMBL" id="SCL53652.1"/>
    </source>
</evidence>
<feature type="chain" id="PRO_5008747727" description="SipW-cognate class signal peptide" evidence="1">
    <location>
        <begin position="30"/>
        <end position="202"/>
    </location>
</feature>
<dbReference type="Proteomes" id="UP000198937">
    <property type="component" value="Unassembled WGS sequence"/>
</dbReference>
<gene>
    <name evidence="2" type="ORF">GA0070617_2430</name>
</gene>
<sequence>MKRRLTSMALIGTAAVMVAGVLTATPAYAGTCLETIECDTTVTFDVTAGALQITVPDGPVALTNNGAPGGYAYGQLGAVTVDDLRASATPSWTATVSSTSFITGTGADPGTSIPASAVYYCSGDATATEGSGTFVPGQPGTCSPPPPPDGDALTAPVTAFSHTVVATETGNNSATWDPLLTVAIPITAIAGTFTGTITHTVA</sequence>
<reference evidence="2 3" key="1">
    <citation type="submission" date="2016-06" db="EMBL/GenBank/DDBJ databases">
        <authorList>
            <person name="Kjaerup R.B."/>
            <person name="Dalgaard T.S."/>
            <person name="Juul-Madsen H.R."/>
        </authorList>
    </citation>
    <scope>NUCLEOTIDE SEQUENCE [LARGE SCALE GENOMIC DNA]</scope>
    <source>
        <strain evidence="2 3">DSM 45577</strain>
    </source>
</reference>
<dbReference type="STRING" id="683228.GA0070617_2430"/>